<accession>E3I2V6</accession>
<sequence>MNDYSKSKARFVSQEARPVFAWFPLPLLLFAVIALWLNDSQTSYESTWLSPALNLLLATLPALGRGID</sequence>
<keyword evidence="2" id="KW-0378">Hydrolase</keyword>
<evidence type="ECO:0000313" key="2">
    <source>
        <dbReference type="EMBL" id="ADP72551.1"/>
    </source>
</evidence>
<dbReference type="KEGG" id="rva:Rvan_3367"/>
<keyword evidence="3" id="KW-1185">Reference proteome</keyword>
<dbReference type="STRING" id="648757.Rvan_3367"/>
<evidence type="ECO:0000256" key="1">
    <source>
        <dbReference type="SAM" id="Phobius"/>
    </source>
</evidence>
<feature type="transmembrane region" description="Helical" evidence="1">
    <location>
        <begin position="49"/>
        <end position="67"/>
    </location>
</feature>
<name>E3I2V6_RHOVT</name>
<proteinExistence type="predicted"/>
<dbReference type="HOGENOM" id="CLU_2791302_0_0_5"/>
<keyword evidence="2" id="KW-0031">Aminopeptidase</keyword>
<keyword evidence="1" id="KW-1133">Transmembrane helix</keyword>
<protein>
    <submittedName>
        <fullName evidence="2">Peptidase M1 membrane alanine aminopeptidase</fullName>
    </submittedName>
</protein>
<keyword evidence="2" id="KW-0645">Protease</keyword>
<dbReference type="EMBL" id="CP002292">
    <property type="protein sequence ID" value="ADP72551.1"/>
    <property type="molecule type" value="Genomic_DNA"/>
</dbReference>
<evidence type="ECO:0000313" key="3">
    <source>
        <dbReference type="Proteomes" id="UP000001399"/>
    </source>
</evidence>
<reference evidence="3" key="1">
    <citation type="journal article" date="2011" name="J. Bacteriol.">
        <title>Genome sequences of eight morphologically diverse alphaproteobacteria.</title>
        <authorList>
            <consortium name="US DOE Joint Genome Institute"/>
            <person name="Brown P.J."/>
            <person name="Kysela D.T."/>
            <person name="Buechlein A."/>
            <person name="Hemmerich C."/>
            <person name="Brun Y.V."/>
        </authorList>
    </citation>
    <scope>NUCLEOTIDE SEQUENCE [LARGE SCALE GENOMIC DNA]</scope>
    <source>
        <strain evidence="3">ATCC 17100 / ATH 3.1.1 / DSM 162 / LMG 4299</strain>
    </source>
</reference>
<gene>
    <name evidence="2" type="ordered locus">Rvan_3367</name>
</gene>
<feature type="transmembrane region" description="Helical" evidence="1">
    <location>
        <begin position="20"/>
        <end position="37"/>
    </location>
</feature>
<dbReference type="GO" id="GO:0004177">
    <property type="term" value="F:aminopeptidase activity"/>
    <property type="evidence" value="ECO:0007669"/>
    <property type="project" value="UniProtKB-KW"/>
</dbReference>
<dbReference type="Proteomes" id="UP000001399">
    <property type="component" value="Chromosome"/>
</dbReference>
<keyword evidence="1" id="KW-0812">Transmembrane</keyword>
<dbReference type="AlphaFoldDB" id="E3I2V6"/>
<dbReference type="RefSeq" id="WP_013420909.1">
    <property type="nucleotide sequence ID" value="NC_014664.1"/>
</dbReference>
<organism evidence="2 3">
    <name type="scientific">Rhodomicrobium vannielii (strain ATCC 17100 / DSM 162 / LMG 4299 / NCIMB 10020 / ATH 3.1.1)</name>
    <dbReference type="NCBI Taxonomy" id="648757"/>
    <lineage>
        <taxon>Bacteria</taxon>
        <taxon>Pseudomonadati</taxon>
        <taxon>Pseudomonadota</taxon>
        <taxon>Alphaproteobacteria</taxon>
        <taxon>Hyphomicrobiales</taxon>
        <taxon>Hyphomicrobiaceae</taxon>
        <taxon>Rhodomicrobium</taxon>
    </lineage>
</organism>
<keyword evidence="1" id="KW-0472">Membrane</keyword>